<keyword evidence="11" id="KW-0676">Redox-active center</keyword>
<evidence type="ECO:0000256" key="5">
    <source>
        <dbReference type="ARBA" id="ARBA00022719"/>
    </source>
</evidence>
<keyword evidence="9 12" id="KW-0472">Membrane</keyword>
<feature type="transmembrane region" description="Helical" evidence="12">
    <location>
        <begin position="70"/>
        <end position="91"/>
    </location>
</feature>
<organism evidence="15 16">
    <name type="scientific">Sinocyclocheilus rhinocerous</name>
    <dbReference type="NCBI Taxonomy" id="307959"/>
    <lineage>
        <taxon>Eukaryota</taxon>
        <taxon>Metazoa</taxon>
        <taxon>Chordata</taxon>
        <taxon>Craniata</taxon>
        <taxon>Vertebrata</taxon>
        <taxon>Euteleostomi</taxon>
        <taxon>Actinopterygii</taxon>
        <taxon>Neopterygii</taxon>
        <taxon>Teleostei</taxon>
        <taxon>Ostariophysi</taxon>
        <taxon>Cypriniformes</taxon>
        <taxon>Cyprinidae</taxon>
        <taxon>Cyprininae</taxon>
        <taxon>Sinocyclocheilus</taxon>
    </lineage>
</organism>
<evidence type="ECO:0000256" key="4">
    <source>
        <dbReference type="ARBA" id="ARBA00022692"/>
    </source>
</evidence>
<protein>
    <recommendedName>
        <fullName evidence="3">vitamin-K-epoxide reductase (warfarin-sensitive)</fullName>
        <ecNumber evidence="3">1.17.4.4</ecNumber>
    </recommendedName>
</protein>
<dbReference type="CDD" id="cd12917">
    <property type="entry name" value="VKOR_euk"/>
    <property type="match status" value="1"/>
</dbReference>
<evidence type="ECO:0000256" key="3">
    <source>
        <dbReference type="ARBA" id="ARBA00012278"/>
    </source>
</evidence>
<keyword evidence="10" id="KW-1015">Disulfide bond</keyword>
<sequence length="154" mass="17010">MGISRPLCFLGLVLSVYALHVELSREIDPEYRVMCDLGHSVSCSKVLTSRWGRGFGLVQIFTSKDSVLGIIFYTLQLGLGSLVSSRAVFFLGMSSWVSVAGSVYLAAILTFVLGDFFLFFLCGSFQPTSNFALLYTNLQRRTGLEGRLKRGKSE</sequence>
<keyword evidence="5" id="KW-0874">Quinone</keyword>
<dbReference type="InterPro" id="IPR012932">
    <property type="entry name" value="VKOR"/>
</dbReference>
<dbReference type="InterPro" id="IPR038354">
    <property type="entry name" value="VKOR_sf"/>
</dbReference>
<evidence type="ECO:0000256" key="6">
    <source>
        <dbReference type="ARBA" id="ARBA00022824"/>
    </source>
</evidence>
<feature type="transmembrane region" description="Helical" evidence="12">
    <location>
        <begin position="103"/>
        <end position="126"/>
    </location>
</feature>
<evidence type="ECO:0000256" key="8">
    <source>
        <dbReference type="ARBA" id="ARBA00023002"/>
    </source>
</evidence>
<keyword evidence="7 12" id="KW-1133">Transmembrane helix</keyword>
<reference evidence="15" key="1">
    <citation type="submission" date="2025-08" db="UniProtKB">
        <authorList>
            <consortium name="Ensembl"/>
        </authorList>
    </citation>
    <scope>IDENTIFICATION</scope>
</reference>
<evidence type="ECO:0000259" key="14">
    <source>
        <dbReference type="SMART" id="SM00756"/>
    </source>
</evidence>
<keyword evidence="8" id="KW-0560">Oxidoreductase</keyword>
<dbReference type="Ensembl" id="ENSSRHT00000009323.1">
    <property type="protein sequence ID" value="ENSSRHP00000009039.1"/>
    <property type="gene ID" value="ENSSRHG00000005221.1"/>
</dbReference>
<feature type="signal peptide" evidence="13">
    <location>
        <begin position="1"/>
        <end position="18"/>
    </location>
</feature>
<keyword evidence="6" id="KW-0256">Endoplasmic reticulum</keyword>
<dbReference type="EC" id="1.17.4.4" evidence="3"/>
<evidence type="ECO:0000256" key="11">
    <source>
        <dbReference type="ARBA" id="ARBA00023284"/>
    </source>
</evidence>
<dbReference type="Proteomes" id="UP000472270">
    <property type="component" value="Unassembled WGS sequence"/>
</dbReference>
<dbReference type="GO" id="GO:0007596">
    <property type="term" value="P:blood coagulation"/>
    <property type="evidence" value="ECO:0007669"/>
    <property type="project" value="TreeGrafter"/>
</dbReference>
<reference evidence="15" key="2">
    <citation type="submission" date="2025-09" db="UniProtKB">
        <authorList>
            <consortium name="Ensembl"/>
        </authorList>
    </citation>
    <scope>IDENTIFICATION</scope>
</reference>
<comment type="subcellular location">
    <subcellularLocation>
        <location evidence="1">Endoplasmic reticulum membrane</location>
        <topology evidence="1">Multi-pass membrane protein</topology>
    </subcellularLocation>
</comment>
<keyword evidence="4 12" id="KW-0812">Transmembrane</keyword>
<feature type="chain" id="PRO_5025473596" description="vitamin-K-epoxide reductase (warfarin-sensitive)" evidence="13">
    <location>
        <begin position="19"/>
        <end position="154"/>
    </location>
</feature>
<evidence type="ECO:0000256" key="2">
    <source>
        <dbReference type="ARBA" id="ARBA00006214"/>
    </source>
</evidence>
<name>A0A673GAR2_9TELE</name>
<evidence type="ECO:0000313" key="16">
    <source>
        <dbReference type="Proteomes" id="UP000472270"/>
    </source>
</evidence>
<evidence type="ECO:0000256" key="1">
    <source>
        <dbReference type="ARBA" id="ARBA00004477"/>
    </source>
</evidence>
<dbReference type="Pfam" id="PF07884">
    <property type="entry name" value="VKOR"/>
    <property type="match status" value="1"/>
</dbReference>
<evidence type="ECO:0000256" key="7">
    <source>
        <dbReference type="ARBA" id="ARBA00022989"/>
    </source>
</evidence>
<dbReference type="PANTHER" id="PTHR14519:SF8">
    <property type="entry name" value="VITAMIN K EPOXIDE REDUCTASE COMPLEX SUBUNIT 1"/>
    <property type="match status" value="1"/>
</dbReference>
<evidence type="ECO:0000256" key="12">
    <source>
        <dbReference type="SAM" id="Phobius"/>
    </source>
</evidence>
<dbReference type="GO" id="GO:0005789">
    <property type="term" value="C:endoplasmic reticulum membrane"/>
    <property type="evidence" value="ECO:0007669"/>
    <property type="project" value="UniProtKB-SubCell"/>
</dbReference>
<dbReference type="PANTHER" id="PTHR14519">
    <property type="entry name" value="VITAMIN K EPOXIDE REDUCTASE COMPLEX, SUBUNIT 1"/>
    <property type="match status" value="1"/>
</dbReference>
<evidence type="ECO:0000256" key="13">
    <source>
        <dbReference type="SAM" id="SignalP"/>
    </source>
</evidence>
<evidence type="ECO:0000256" key="10">
    <source>
        <dbReference type="ARBA" id="ARBA00023157"/>
    </source>
</evidence>
<accession>A0A673GAR2</accession>
<proteinExistence type="inferred from homology"/>
<dbReference type="GO" id="GO:0042373">
    <property type="term" value="P:vitamin K metabolic process"/>
    <property type="evidence" value="ECO:0007669"/>
    <property type="project" value="InterPro"/>
</dbReference>
<keyword evidence="16" id="KW-1185">Reference proteome</keyword>
<dbReference type="GO" id="GO:0048038">
    <property type="term" value="F:quinone binding"/>
    <property type="evidence" value="ECO:0007669"/>
    <property type="project" value="UniProtKB-KW"/>
</dbReference>
<keyword evidence="13" id="KW-0732">Signal</keyword>
<feature type="domain" description="Vitamin K epoxide reductase" evidence="14">
    <location>
        <begin position="1"/>
        <end position="141"/>
    </location>
</feature>
<evidence type="ECO:0000313" key="15">
    <source>
        <dbReference type="Ensembl" id="ENSSRHP00000009039.1"/>
    </source>
</evidence>
<dbReference type="InterPro" id="IPR042406">
    <property type="entry name" value="VKORC1/VKORC1L1"/>
</dbReference>
<dbReference type="Gene3D" id="1.20.1440.130">
    <property type="entry name" value="VKOR domain"/>
    <property type="match status" value="1"/>
</dbReference>
<comment type="similarity">
    <text evidence="2">Belongs to the VKOR family.</text>
</comment>
<dbReference type="SMART" id="SM00756">
    <property type="entry name" value="VKc"/>
    <property type="match status" value="1"/>
</dbReference>
<dbReference type="AlphaFoldDB" id="A0A673GAR2"/>
<evidence type="ECO:0000256" key="9">
    <source>
        <dbReference type="ARBA" id="ARBA00023136"/>
    </source>
</evidence>
<dbReference type="GO" id="GO:0047057">
    <property type="term" value="F:vitamin-K-epoxide reductase (warfarin-sensitive) activity"/>
    <property type="evidence" value="ECO:0007669"/>
    <property type="project" value="UniProtKB-EC"/>
</dbReference>